<keyword evidence="5 9" id="KW-0547">Nucleotide-binding</keyword>
<evidence type="ECO:0000256" key="5">
    <source>
        <dbReference type="ARBA" id="ARBA00022741"/>
    </source>
</evidence>
<dbReference type="OMA" id="RWPSPAK"/>
<dbReference type="HAMAP" id="MF_00061">
    <property type="entry name" value="IspE"/>
    <property type="match status" value="1"/>
</dbReference>
<dbReference type="Gene3D" id="3.30.230.10">
    <property type="match status" value="1"/>
</dbReference>
<evidence type="ECO:0000256" key="9">
    <source>
        <dbReference type="HAMAP-Rule" id="MF_00061"/>
    </source>
</evidence>
<dbReference type="SUPFAM" id="SSF55060">
    <property type="entry name" value="GHMP Kinase, C-terminal domain"/>
    <property type="match status" value="1"/>
</dbReference>
<evidence type="ECO:0000256" key="8">
    <source>
        <dbReference type="ARBA" id="ARBA00032554"/>
    </source>
</evidence>
<keyword evidence="4 9" id="KW-0808">Transferase</keyword>
<dbReference type="PIRSF" id="PIRSF010376">
    <property type="entry name" value="IspE"/>
    <property type="match status" value="1"/>
</dbReference>
<keyword evidence="6 9" id="KW-0418">Kinase</keyword>
<dbReference type="GO" id="GO:0005524">
    <property type="term" value="F:ATP binding"/>
    <property type="evidence" value="ECO:0007669"/>
    <property type="project" value="UniProtKB-UniRule"/>
</dbReference>
<evidence type="ECO:0000256" key="4">
    <source>
        <dbReference type="ARBA" id="ARBA00022679"/>
    </source>
</evidence>
<keyword evidence="9" id="KW-0414">Isoprene biosynthesis</keyword>
<evidence type="ECO:0000259" key="11">
    <source>
        <dbReference type="Pfam" id="PF08544"/>
    </source>
</evidence>
<dbReference type="InterPro" id="IPR006204">
    <property type="entry name" value="GHMP_kinase_N_dom"/>
</dbReference>
<dbReference type="GO" id="GO:0050515">
    <property type="term" value="F:4-(cytidine 5'-diphospho)-2-C-methyl-D-erythritol kinase activity"/>
    <property type="evidence" value="ECO:0007669"/>
    <property type="project" value="UniProtKB-UniRule"/>
</dbReference>
<dbReference type="InterPro" id="IPR004424">
    <property type="entry name" value="IspE"/>
</dbReference>
<keyword evidence="7 9" id="KW-0067">ATP-binding</keyword>
<dbReference type="InterPro" id="IPR014721">
    <property type="entry name" value="Ribsml_uS5_D2-typ_fold_subgr"/>
</dbReference>
<dbReference type="NCBIfam" id="TIGR00154">
    <property type="entry name" value="ispE"/>
    <property type="match status" value="1"/>
</dbReference>
<protein>
    <recommendedName>
        <fullName evidence="3 9">4-diphosphocytidyl-2-C-methyl-D-erythritol kinase</fullName>
        <shortName evidence="9">CMK</shortName>
        <ecNumber evidence="2 9">2.7.1.148</ecNumber>
    </recommendedName>
    <alternativeName>
        <fullName evidence="8 9">4-(cytidine-5'-diphospho)-2-C-methyl-D-erythritol kinase</fullName>
    </alternativeName>
</protein>
<dbReference type="Pfam" id="PF00288">
    <property type="entry name" value="GHMP_kinases_N"/>
    <property type="match status" value="1"/>
</dbReference>
<gene>
    <name evidence="9 12" type="primary">ispE</name>
    <name evidence="12" type="ORF">DB43_FU00110</name>
</gene>
<accession>A0A0C1C9M7</accession>
<feature type="domain" description="GHMP kinase C-terminal" evidence="11">
    <location>
        <begin position="214"/>
        <end position="270"/>
    </location>
</feature>
<reference evidence="12 13" key="1">
    <citation type="journal article" date="2014" name="Mol. Biol. Evol.">
        <title>Massive expansion of Ubiquitination-related gene families within the Chlamydiae.</title>
        <authorList>
            <person name="Domman D."/>
            <person name="Collingro A."/>
            <person name="Lagkouvardos I."/>
            <person name="Gehre L."/>
            <person name="Weinmaier T."/>
            <person name="Rattei T."/>
            <person name="Subtil A."/>
            <person name="Horn M."/>
        </authorList>
    </citation>
    <scope>NUCLEOTIDE SEQUENCE [LARGE SCALE GENOMIC DNA]</scope>
    <source>
        <strain evidence="12 13">OEW1</strain>
    </source>
</reference>
<dbReference type="UniPathway" id="UPA00056">
    <property type="reaction ID" value="UER00094"/>
</dbReference>
<dbReference type="Pfam" id="PF08544">
    <property type="entry name" value="GHMP_kinases_C"/>
    <property type="match status" value="1"/>
</dbReference>
<dbReference type="AlphaFoldDB" id="A0A0C1C9M7"/>
<sequence>MIFVVYSFSLLGVSGMLTLYSPAKINLFLQILSRQDDGYHRLATLMQTIKLADTLHVALADQDELTCTDPSIPTDGSNLVLKAARLFREISGLSVGIRVHLEKKIPHQAGLGGGSSNAATTLWALNQLTGQTLSTFQLMQASGKIGSDIPFFFSKGTAFCTGRGEIVQALPPFQNESVTIVKPTEGLETARIYGQLDLNDTCKENSERLLHSFMYPNQIPLLVNDLEKPAFGCLPQLEDLKRQLQRSGFKSVLMSGSGSAFFCLGQSEKELPTDLFSCQTSFVNRSAENWYTL</sequence>
<evidence type="ECO:0000256" key="1">
    <source>
        <dbReference type="ARBA" id="ARBA00009684"/>
    </source>
</evidence>
<dbReference type="GO" id="GO:0019288">
    <property type="term" value="P:isopentenyl diphosphate biosynthetic process, methylerythritol 4-phosphate pathway"/>
    <property type="evidence" value="ECO:0007669"/>
    <property type="project" value="UniProtKB-UniRule"/>
</dbReference>
<dbReference type="PANTHER" id="PTHR43527:SF2">
    <property type="entry name" value="4-DIPHOSPHOCYTIDYL-2-C-METHYL-D-ERYTHRITOL KINASE, CHLOROPLASTIC"/>
    <property type="match status" value="1"/>
</dbReference>
<comment type="caution">
    <text evidence="12">The sequence shown here is derived from an EMBL/GenBank/DDBJ whole genome shotgun (WGS) entry which is preliminary data.</text>
</comment>
<dbReference type="Gene3D" id="3.30.70.890">
    <property type="entry name" value="GHMP kinase, C-terminal domain"/>
    <property type="match status" value="1"/>
</dbReference>
<dbReference type="InterPro" id="IPR036554">
    <property type="entry name" value="GHMP_kinase_C_sf"/>
</dbReference>
<dbReference type="InterPro" id="IPR013750">
    <property type="entry name" value="GHMP_kinase_C_dom"/>
</dbReference>
<feature type="domain" description="GHMP kinase N-terminal" evidence="10">
    <location>
        <begin position="78"/>
        <end position="155"/>
    </location>
</feature>
<evidence type="ECO:0000256" key="3">
    <source>
        <dbReference type="ARBA" id="ARBA00017473"/>
    </source>
</evidence>
<comment type="pathway">
    <text evidence="9">Isoprenoid biosynthesis; isopentenyl diphosphate biosynthesis via DXP pathway; isopentenyl diphosphate from 1-deoxy-D-xylulose 5-phosphate: step 3/6.</text>
</comment>
<dbReference type="EMBL" id="JSAM01000064">
    <property type="protein sequence ID" value="KIA77735.1"/>
    <property type="molecule type" value="Genomic_DNA"/>
</dbReference>
<evidence type="ECO:0000256" key="7">
    <source>
        <dbReference type="ARBA" id="ARBA00022840"/>
    </source>
</evidence>
<dbReference type="EC" id="2.7.1.148" evidence="2 9"/>
<feature type="binding site" evidence="9">
    <location>
        <begin position="106"/>
        <end position="116"/>
    </location>
    <ligand>
        <name>ATP</name>
        <dbReference type="ChEBI" id="CHEBI:30616"/>
    </ligand>
</feature>
<feature type="active site" evidence="9">
    <location>
        <position position="24"/>
    </location>
</feature>
<feature type="active site" evidence="9">
    <location>
        <position position="148"/>
    </location>
</feature>
<comment type="function">
    <text evidence="9">Catalyzes the phosphorylation of the position 2 hydroxy group of 4-diphosphocytidyl-2C-methyl-D-erythritol.</text>
</comment>
<evidence type="ECO:0000256" key="2">
    <source>
        <dbReference type="ARBA" id="ARBA00012052"/>
    </source>
</evidence>
<name>A0A0C1C9M7_9BACT</name>
<organism evidence="12 13">
    <name type="scientific">Parachlamydia acanthamoebae</name>
    <dbReference type="NCBI Taxonomy" id="83552"/>
    <lineage>
        <taxon>Bacteria</taxon>
        <taxon>Pseudomonadati</taxon>
        <taxon>Chlamydiota</taxon>
        <taxon>Chlamydiia</taxon>
        <taxon>Parachlamydiales</taxon>
        <taxon>Parachlamydiaceae</taxon>
        <taxon>Parachlamydia</taxon>
    </lineage>
</organism>
<evidence type="ECO:0000259" key="10">
    <source>
        <dbReference type="Pfam" id="PF00288"/>
    </source>
</evidence>
<evidence type="ECO:0000313" key="12">
    <source>
        <dbReference type="EMBL" id="KIA77735.1"/>
    </source>
</evidence>
<dbReference type="InterPro" id="IPR020568">
    <property type="entry name" value="Ribosomal_Su5_D2-typ_SF"/>
</dbReference>
<comment type="similarity">
    <text evidence="1 9">Belongs to the GHMP kinase family. IspE subfamily.</text>
</comment>
<dbReference type="Proteomes" id="UP000031307">
    <property type="component" value="Unassembled WGS sequence"/>
</dbReference>
<evidence type="ECO:0000313" key="13">
    <source>
        <dbReference type="Proteomes" id="UP000031307"/>
    </source>
</evidence>
<proteinExistence type="inferred from homology"/>
<comment type="catalytic activity">
    <reaction evidence="9">
        <text>4-CDP-2-C-methyl-D-erythritol + ATP = 4-CDP-2-C-methyl-D-erythritol 2-phosphate + ADP + H(+)</text>
        <dbReference type="Rhea" id="RHEA:18437"/>
        <dbReference type="ChEBI" id="CHEBI:15378"/>
        <dbReference type="ChEBI" id="CHEBI:30616"/>
        <dbReference type="ChEBI" id="CHEBI:57823"/>
        <dbReference type="ChEBI" id="CHEBI:57919"/>
        <dbReference type="ChEBI" id="CHEBI:456216"/>
        <dbReference type="EC" id="2.7.1.148"/>
    </reaction>
</comment>
<dbReference type="GO" id="GO:0016114">
    <property type="term" value="P:terpenoid biosynthetic process"/>
    <property type="evidence" value="ECO:0007669"/>
    <property type="project" value="UniProtKB-UniRule"/>
</dbReference>
<dbReference type="SUPFAM" id="SSF54211">
    <property type="entry name" value="Ribosomal protein S5 domain 2-like"/>
    <property type="match status" value="1"/>
</dbReference>
<evidence type="ECO:0000256" key="6">
    <source>
        <dbReference type="ARBA" id="ARBA00022777"/>
    </source>
</evidence>
<dbReference type="PANTHER" id="PTHR43527">
    <property type="entry name" value="4-DIPHOSPHOCYTIDYL-2-C-METHYL-D-ERYTHRITOL KINASE, CHLOROPLASTIC"/>
    <property type="match status" value="1"/>
</dbReference>
<dbReference type="PATRIC" id="fig|83552.4.peg.1080"/>